<dbReference type="Pfam" id="PF10498">
    <property type="entry name" value="IFT57"/>
    <property type="match status" value="1"/>
</dbReference>
<dbReference type="OrthoDB" id="423881at2759"/>
<dbReference type="GO" id="GO:0042073">
    <property type="term" value="P:intraciliary transport"/>
    <property type="evidence" value="ECO:0007669"/>
    <property type="project" value="TreeGrafter"/>
</dbReference>
<comment type="subcellular location">
    <subcellularLocation>
        <location evidence="1">Cell projection</location>
        <location evidence="1">Cilium</location>
    </subcellularLocation>
</comment>
<dbReference type="Gene3D" id="1.10.287.950">
    <property type="entry name" value="Methyl-accepting chemotaxis protein"/>
    <property type="match status" value="1"/>
</dbReference>
<evidence type="ECO:0008006" key="8">
    <source>
        <dbReference type="Google" id="ProtNLM"/>
    </source>
</evidence>
<dbReference type="GO" id="GO:0005929">
    <property type="term" value="C:cilium"/>
    <property type="evidence" value="ECO:0007669"/>
    <property type="project" value="UniProtKB-SubCell"/>
</dbReference>
<protein>
    <recommendedName>
        <fullName evidence="8">Intraflagellar transport protein 57 homolog</fullName>
    </recommendedName>
</protein>
<keyword evidence="3" id="KW-0969">Cilium</keyword>
<evidence type="ECO:0000313" key="7">
    <source>
        <dbReference type="Proteomes" id="UP000187209"/>
    </source>
</evidence>
<evidence type="ECO:0000256" key="4">
    <source>
        <dbReference type="ARBA" id="ARBA00023273"/>
    </source>
</evidence>
<comment type="similarity">
    <text evidence="2">Belongs to the IFT57 family.</text>
</comment>
<keyword evidence="4" id="KW-0966">Cell projection</keyword>
<dbReference type="GO" id="GO:0030992">
    <property type="term" value="C:intraciliary transport particle B"/>
    <property type="evidence" value="ECO:0007669"/>
    <property type="project" value="TreeGrafter"/>
</dbReference>
<dbReference type="PANTHER" id="PTHR16011:SF0">
    <property type="entry name" value="INTRAFLAGELLAR TRANSPORT PROTEIN 57 HOMOLOG"/>
    <property type="match status" value="1"/>
</dbReference>
<feature type="coiled-coil region" evidence="5">
    <location>
        <begin position="297"/>
        <end position="365"/>
    </location>
</feature>
<dbReference type="GO" id="GO:0005815">
    <property type="term" value="C:microtubule organizing center"/>
    <property type="evidence" value="ECO:0007669"/>
    <property type="project" value="TreeGrafter"/>
</dbReference>
<dbReference type="GO" id="GO:0005794">
    <property type="term" value="C:Golgi apparatus"/>
    <property type="evidence" value="ECO:0007669"/>
    <property type="project" value="TreeGrafter"/>
</dbReference>
<dbReference type="Proteomes" id="UP000187209">
    <property type="component" value="Unassembled WGS sequence"/>
</dbReference>
<accession>A0A1R2BHG2</accession>
<proteinExistence type="inferred from homology"/>
<evidence type="ECO:0000256" key="1">
    <source>
        <dbReference type="ARBA" id="ARBA00004138"/>
    </source>
</evidence>
<dbReference type="AlphaFoldDB" id="A0A1R2BHG2"/>
<keyword evidence="7" id="KW-1185">Reference proteome</keyword>
<dbReference type="PANTHER" id="PTHR16011">
    <property type="entry name" value="IFT57/HIPPI"/>
    <property type="match status" value="1"/>
</dbReference>
<keyword evidence="5" id="KW-0175">Coiled coil</keyword>
<dbReference type="GO" id="GO:1905515">
    <property type="term" value="P:non-motile cilium assembly"/>
    <property type="evidence" value="ECO:0007669"/>
    <property type="project" value="TreeGrafter"/>
</dbReference>
<name>A0A1R2BHG2_9CILI</name>
<dbReference type="EMBL" id="MPUH01000653">
    <property type="protein sequence ID" value="OMJ76075.1"/>
    <property type="molecule type" value="Genomic_DNA"/>
</dbReference>
<organism evidence="6 7">
    <name type="scientific">Stentor coeruleus</name>
    <dbReference type="NCBI Taxonomy" id="5963"/>
    <lineage>
        <taxon>Eukaryota</taxon>
        <taxon>Sar</taxon>
        <taxon>Alveolata</taxon>
        <taxon>Ciliophora</taxon>
        <taxon>Postciliodesmatophora</taxon>
        <taxon>Heterotrichea</taxon>
        <taxon>Heterotrichida</taxon>
        <taxon>Stentoridae</taxon>
        <taxon>Stentor</taxon>
    </lineage>
</organism>
<evidence type="ECO:0000256" key="2">
    <source>
        <dbReference type="ARBA" id="ARBA00009415"/>
    </source>
</evidence>
<dbReference type="SUPFAM" id="SSF58104">
    <property type="entry name" value="Methyl-accepting chemotaxis protein (MCP) signaling domain"/>
    <property type="match status" value="1"/>
</dbReference>
<gene>
    <name evidence="6" type="ORF">SteCoe_24638</name>
</gene>
<evidence type="ECO:0000256" key="5">
    <source>
        <dbReference type="SAM" id="Coils"/>
    </source>
</evidence>
<dbReference type="InterPro" id="IPR019530">
    <property type="entry name" value="Intra-flagellar_transport_57"/>
</dbReference>
<evidence type="ECO:0000256" key="3">
    <source>
        <dbReference type="ARBA" id="ARBA00023069"/>
    </source>
</evidence>
<comment type="caution">
    <text evidence="6">The sequence shown here is derived from an EMBL/GenBank/DDBJ whole genome shotgun (WGS) entry which is preliminary data.</text>
</comment>
<reference evidence="6 7" key="1">
    <citation type="submission" date="2016-11" db="EMBL/GenBank/DDBJ databases">
        <title>The macronuclear genome of Stentor coeruleus: a giant cell with tiny introns.</title>
        <authorList>
            <person name="Slabodnick M."/>
            <person name="Ruby J.G."/>
            <person name="Reiff S.B."/>
            <person name="Swart E.C."/>
            <person name="Gosai S."/>
            <person name="Prabakaran S."/>
            <person name="Witkowska E."/>
            <person name="Larue G.E."/>
            <person name="Fisher S."/>
            <person name="Freeman R.M."/>
            <person name="Gunawardena J."/>
            <person name="Chu W."/>
            <person name="Stover N.A."/>
            <person name="Gregory B.D."/>
            <person name="Nowacki M."/>
            <person name="Derisi J."/>
            <person name="Roy S.W."/>
            <person name="Marshall W.F."/>
            <person name="Sood P."/>
        </authorList>
    </citation>
    <scope>NUCLEOTIDE SEQUENCE [LARGE SCALE GENOMIC DNA]</scope>
    <source>
        <strain evidence="6">WM001</strain>
    </source>
</reference>
<sequence length="383" mass="43329">MVEPEESEQPTQAQLDPGVMMEEIIDILKVLNYEELFLATKGFKPLTKGHFVSAGMNQSEQQQYFTALVSWLFNLNGSTTGFNKYDDPSTVANNIIAEMTKLGITIDCPPQKIRSGFGEAPCMILLSLAKRALTTKKFKFKNPIFPKEQEIQGENIGGEEDEMEDNAIEEESFDEAIYPEAKPGQPHVEEENTADNAPIWSSIDPNEWMLEVERVGPKLRFVADPTGGDSREWRLHLEQTKQLKEKMLKELPETESKLRRIADDLSKSLERISAQERKINTSMGEITGNYRVQANALNEIQLRYKQSNENVAELSSQLQQINEKIDEIQDKIDKQGKIVTNTSPLQAIKEALKSLKAEGRDMELRGAVLSHALFQAKLREKSN</sequence>
<evidence type="ECO:0000313" key="6">
    <source>
        <dbReference type="EMBL" id="OMJ76075.1"/>
    </source>
</evidence>